<dbReference type="SUPFAM" id="SSF53697">
    <property type="entry name" value="SIS domain"/>
    <property type="match status" value="1"/>
</dbReference>
<gene>
    <name evidence="5" type="primary">rpiR_2</name>
    <name evidence="5" type="ORF">LCB40_12820</name>
</gene>
<dbReference type="InterPro" id="IPR009057">
    <property type="entry name" value="Homeodomain-like_sf"/>
</dbReference>
<evidence type="ECO:0000256" key="3">
    <source>
        <dbReference type="ARBA" id="ARBA00023163"/>
    </source>
</evidence>
<reference evidence="5" key="1">
    <citation type="submission" date="2020-08" db="EMBL/GenBank/DDBJ databases">
        <title>Taxonomic study for Lactobacillus species isolated from hardwood bark.</title>
        <authorList>
            <person name="Tohno M."/>
            <person name="Tanizawa Y."/>
        </authorList>
    </citation>
    <scope>NUCLEOTIDE SEQUENCE</scope>
    <source>
        <strain evidence="5">B40</strain>
    </source>
</reference>
<dbReference type="InterPro" id="IPR047640">
    <property type="entry name" value="RpiR-like"/>
</dbReference>
<proteinExistence type="predicted"/>
<dbReference type="EMBL" id="BMAY01000010">
    <property type="protein sequence ID" value="GFZ27402.1"/>
    <property type="molecule type" value="Genomic_DNA"/>
</dbReference>
<dbReference type="InterPro" id="IPR001347">
    <property type="entry name" value="SIS_dom"/>
</dbReference>
<keyword evidence="3" id="KW-0804">Transcription</keyword>
<comment type="caution">
    <text evidence="5">The sequence shown here is derived from an EMBL/GenBank/DDBJ whole genome shotgun (WGS) entry which is preliminary data.</text>
</comment>
<evidence type="ECO:0000313" key="5">
    <source>
        <dbReference type="EMBL" id="GFZ27402.1"/>
    </source>
</evidence>
<evidence type="ECO:0000256" key="2">
    <source>
        <dbReference type="ARBA" id="ARBA00023125"/>
    </source>
</evidence>
<dbReference type="PROSITE" id="PS51071">
    <property type="entry name" value="HTH_RPIR"/>
    <property type="match status" value="1"/>
</dbReference>
<dbReference type="Gene3D" id="3.40.50.10490">
    <property type="entry name" value="Glucose-6-phosphate isomerase like protein, domain 1"/>
    <property type="match status" value="1"/>
</dbReference>
<keyword evidence="2" id="KW-0238">DNA-binding</keyword>
<dbReference type="Gene3D" id="1.10.10.10">
    <property type="entry name" value="Winged helix-like DNA-binding domain superfamily/Winged helix DNA-binding domain"/>
    <property type="match status" value="1"/>
</dbReference>
<dbReference type="SUPFAM" id="SSF46689">
    <property type="entry name" value="Homeodomain-like"/>
    <property type="match status" value="1"/>
</dbReference>
<dbReference type="PANTHER" id="PTHR30514">
    <property type="entry name" value="GLUCOKINASE"/>
    <property type="match status" value="1"/>
</dbReference>
<dbReference type="InterPro" id="IPR046348">
    <property type="entry name" value="SIS_dom_sf"/>
</dbReference>
<dbReference type="PANTHER" id="PTHR30514:SF1">
    <property type="entry name" value="HTH-TYPE TRANSCRIPTIONAL REGULATOR HEXR-RELATED"/>
    <property type="match status" value="1"/>
</dbReference>
<dbReference type="AlphaFoldDB" id="A0A916QK71"/>
<sequence>MANLRSMVYRNSDKLNSSEKEVLQFVMANPEECSKLSLAALAKKLYVSESAIFRLCKKIGLSGYSELRFGLEDMAQAAKNAASMNSNFPKELKNASETAIKYFETLDLDGLYTDLEAAPMIYLYSTGWQQELIAQYLHHELFMIGKNATILPSALDELKIASSRAKAHDVFFIISFSGDNQEINDEIAHMELTNSQFKYVSFTNLRQNKLSYLAQYNLYFPAITYASSNALPNGYAAFAPAYILIDLFISQYLTWRQKNGKD</sequence>
<name>A0A916QK71_9LACO</name>
<dbReference type="InterPro" id="IPR036388">
    <property type="entry name" value="WH-like_DNA-bd_sf"/>
</dbReference>
<dbReference type="GO" id="GO:0097367">
    <property type="term" value="F:carbohydrate derivative binding"/>
    <property type="evidence" value="ECO:0007669"/>
    <property type="project" value="InterPro"/>
</dbReference>
<evidence type="ECO:0000256" key="1">
    <source>
        <dbReference type="ARBA" id="ARBA00023015"/>
    </source>
</evidence>
<dbReference type="GO" id="GO:1901135">
    <property type="term" value="P:carbohydrate derivative metabolic process"/>
    <property type="evidence" value="ECO:0007669"/>
    <property type="project" value="InterPro"/>
</dbReference>
<evidence type="ECO:0000259" key="4">
    <source>
        <dbReference type="PROSITE" id="PS51071"/>
    </source>
</evidence>
<accession>A0A916QK71</accession>
<keyword evidence="1" id="KW-0805">Transcription regulation</keyword>
<dbReference type="InterPro" id="IPR035472">
    <property type="entry name" value="RpiR-like_SIS"/>
</dbReference>
<dbReference type="Proteomes" id="UP000677218">
    <property type="component" value="Unassembled WGS sequence"/>
</dbReference>
<dbReference type="Pfam" id="PF01380">
    <property type="entry name" value="SIS"/>
    <property type="match status" value="1"/>
</dbReference>
<dbReference type="CDD" id="cd05013">
    <property type="entry name" value="SIS_RpiR"/>
    <property type="match status" value="1"/>
</dbReference>
<protein>
    <submittedName>
        <fullName evidence="5">RpiR family transcriptional regulator</fullName>
    </submittedName>
</protein>
<evidence type="ECO:0000313" key="6">
    <source>
        <dbReference type="Proteomes" id="UP000677218"/>
    </source>
</evidence>
<keyword evidence="6" id="KW-1185">Reference proteome</keyword>
<organism evidence="5 6">
    <name type="scientific">Lactobacillus corticis</name>
    <dbReference type="NCBI Taxonomy" id="2201249"/>
    <lineage>
        <taxon>Bacteria</taxon>
        <taxon>Bacillati</taxon>
        <taxon>Bacillota</taxon>
        <taxon>Bacilli</taxon>
        <taxon>Lactobacillales</taxon>
        <taxon>Lactobacillaceae</taxon>
        <taxon>Lactobacillus</taxon>
    </lineage>
</organism>
<dbReference type="InterPro" id="IPR000281">
    <property type="entry name" value="HTH_RpiR"/>
</dbReference>
<feature type="domain" description="HTH rpiR-type" evidence="4">
    <location>
        <begin position="2"/>
        <end position="78"/>
    </location>
</feature>
<dbReference type="Pfam" id="PF01418">
    <property type="entry name" value="HTH_6"/>
    <property type="match status" value="1"/>
</dbReference>
<dbReference type="GO" id="GO:0003700">
    <property type="term" value="F:DNA-binding transcription factor activity"/>
    <property type="evidence" value="ECO:0007669"/>
    <property type="project" value="InterPro"/>
</dbReference>
<dbReference type="GO" id="GO:0003677">
    <property type="term" value="F:DNA binding"/>
    <property type="evidence" value="ECO:0007669"/>
    <property type="project" value="UniProtKB-KW"/>
</dbReference>
<dbReference type="RefSeq" id="WP_212781094.1">
    <property type="nucleotide sequence ID" value="NZ_BMAY01000010.1"/>
</dbReference>